<evidence type="ECO:0000256" key="1">
    <source>
        <dbReference type="SAM" id="MobiDB-lite"/>
    </source>
</evidence>
<accession>A0ABD3MEH7</accession>
<reference evidence="2 3" key="1">
    <citation type="submission" date="2024-10" db="EMBL/GenBank/DDBJ databases">
        <title>Updated reference genomes for cyclostephanoid diatoms.</title>
        <authorList>
            <person name="Roberts W.R."/>
            <person name="Alverson A.J."/>
        </authorList>
    </citation>
    <scope>NUCLEOTIDE SEQUENCE [LARGE SCALE GENOMIC DNA]</scope>
    <source>
        <strain evidence="2 3">AJA232-27</strain>
    </source>
</reference>
<evidence type="ECO:0000313" key="3">
    <source>
        <dbReference type="Proteomes" id="UP001530293"/>
    </source>
</evidence>
<feature type="region of interest" description="Disordered" evidence="1">
    <location>
        <begin position="1"/>
        <end position="40"/>
    </location>
</feature>
<evidence type="ECO:0000313" key="2">
    <source>
        <dbReference type="EMBL" id="KAL3760341.1"/>
    </source>
</evidence>
<proteinExistence type="predicted"/>
<dbReference type="Proteomes" id="UP001530293">
    <property type="component" value="Unassembled WGS sequence"/>
</dbReference>
<organism evidence="2 3">
    <name type="scientific">Discostella pseudostelligera</name>
    <dbReference type="NCBI Taxonomy" id="259834"/>
    <lineage>
        <taxon>Eukaryota</taxon>
        <taxon>Sar</taxon>
        <taxon>Stramenopiles</taxon>
        <taxon>Ochrophyta</taxon>
        <taxon>Bacillariophyta</taxon>
        <taxon>Coscinodiscophyceae</taxon>
        <taxon>Thalassiosirophycidae</taxon>
        <taxon>Stephanodiscales</taxon>
        <taxon>Stephanodiscaceae</taxon>
        <taxon>Discostella</taxon>
    </lineage>
</organism>
<sequence>MESHALALVHDNNAKQQQHHHPRNPSGNLGGGANPMMPDNNNMVPTAAQIRRAFPVISIATISSGFEKGDFLVREEKGQRVYFDFYEEAFNYIAYKGYVRMRGADEQEWMDTMNHVHAGVKGGMKYNTGKLLLVLYKPLVVTEEGDYP</sequence>
<gene>
    <name evidence="2" type="ORF">ACHAWU_006339</name>
</gene>
<dbReference type="EMBL" id="JALLBG020000189">
    <property type="protein sequence ID" value="KAL3760341.1"/>
    <property type="molecule type" value="Genomic_DNA"/>
</dbReference>
<protein>
    <submittedName>
        <fullName evidence="2">Uncharacterized protein</fullName>
    </submittedName>
</protein>
<keyword evidence="3" id="KW-1185">Reference proteome</keyword>
<name>A0ABD3MEH7_9STRA</name>
<dbReference type="AlphaFoldDB" id="A0ABD3MEH7"/>
<comment type="caution">
    <text evidence="2">The sequence shown here is derived from an EMBL/GenBank/DDBJ whole genome shotgun (WGS) entry which is preliminary data.</text>
</comment>